<sequence>MLQFSGIGSVELDSHFLTLCLGGKLHLAPLAKTIQKALDIGTGTGIWAIDFADEYLGCEVIGTDLSSIQPSWLPPNLKLHLLPLSQSLDAAPTAAPTRSKDGFTRSCRNPTASTPTMPNHYITACIEREFDLRRLHRILGWLWVAGRPLR</sequence>
<dbReference type="CDD" id="cd02440">
    <property type="entry name" value="AdoMet_MTases"/>
    <property type="match status" value="1"/>
</dbReference>
<dbReference type="Proteomes" id="UP001174694">
    <property type="component" value="Unassembled WGS sequence"/>
</dbReference>
<keyword evidence="3" id="KW-1185">Reference proteome</keyword>
<gene>
    <name evidence="2" type="ORF">NKR23_g12266</name>
</gene>
<dbReference type="EMBL" id="JANBVO010000096">
    <property type="protein sequence ID" value="KAJ9130289.1"/>
    <property type="molecule type" value="Genomic_DNA"/>
</dbReference>
<feature type="region of interest" description="Disordered" evidence="1">
    <location>
        <begin position="92"/>
        <end position="111"/>
    </location>
</feature>
<evidence type="ECO:0000313" key="3">
    <source>
        <dbReference type="Proteomes" id="UP001174694"/>
    </source>
</evidence>
<dbReference type="InterPro" id="IPR029063">
    <property type="entry name" value="SAM-dependent_MTases_sf"/>
</dbReference>
<accession>A0AA38R1M5</accession>
<dbReference type="AlphaFoldDB" id="A0AA38R1M5"/>
<evidence type="ECO:0000313" key="2">
    <source>
        <dbReference type="EMBL" id="KAJ9130289.1"/>
    </source>
</evidence>
<dbReference type="SUPFAM" id="SSF53335">
    <property type="entry name" value="S-adenosyl-L-methionine-dependent methyltransferases"/>
    <property type="match status" value="1"/>
</dbReference>
<name>A0AA38R1M5_9PEZI</name>
<reference evidence="2" key="1">
    <citation type="submission" date="2022-07" db="EMBL/GenBank/DDBJ databases">
        <title>Fungi with potential for degradation of polypropylene.</title>
        <authorList>
            <person name="Gostincar C."/>
        </authorList>
    </citation>
    <scope>NUCLEOTIDE SEQUENCE</scope>
    <source>
        <strain evidence="2">EXF-13308</strain>
    </source>
</reference>
<dbReference type="Gene3D" id="3.40.50.150">
    <property type="entry name" value="Vaccinia Virus protein VP39"/>
    <property type="match status" value="1"/>
</dbReference>
<evidence type="ECO:0000256" key="1">
    <source>
        <dbReference type="SAM" id="MobiDB-lite"/>
    </source>
</evidence>
<comment type="caution">
    <text evidence="2">The sequence shown here is derived from an EMBL/GenBank/DDBJ whole genome shotgun (WGS) entry which is preliminary data.</text>
</comment>
<proteinExistence type="predicted"/>
<protein>
    <submittedName>
        <fullName evidence="2">Uncharacterized protein</fullName>
    </submittedName>
</protein>
<organism evidence="2 3">
    <name type="scientific">Pleurostoma richardsiae</name>
    <dbReference type="NCBI Taxonomy" id="41990"/>
    <lineage>
        <taxon>Eukaryota</taxon>
        <taxon>Fungi</taxon>
        <taxon>Dikarya</taxon>
        <taxon>Ascomycota</taxon>
        <taxon>Pezizomycotina</taxon>
        <taxon>Sordariomycetes</taxon>
        <taxon>Sordariomycetidae</taxon>
        <taxon>Calosphaeriales</taxon>
        <taxon>Pleurostomataceae</taxon>
        <taxon>Pleurostoma</taxon>
    </lineage>
</organism>